<evidence type="ECO:0000313" key="2">
    <source>
        <dbReference type="Proteomes" id="UP001255856"/>
    </source>
</evidence>
<protein>
    <submittedName>
        <fullName evidence="1">Uncharacterized protein</fullName>
    </submittedName>
</protein>
<organism evidence="1 2">
    <name type="scientific">Prototheca wickerhamii</name>
    <dbReference type="NCBI Taxonomy" id="3111"/>
    <lineage>
        <taxon>Eukaryota</taxon>
        <taxon>Viridiplantae</taxon>
        <taxon>Chlorophyta</taxon>
        <taxon>core chlorophytes</taxon>
        <taxon>Trebouxiophyceae</taxon>
        <taxon>Chlorellales</taxon>
        <taxon>Chlorellaceae</taxon>
        <taxon>Prototheca</taxon>
    </lineage>
</organism>
<dbReference type="Proteomes" id="UP001255856">
    <property type="component" value="Unassembled WGS sequence"/>
</dbReference>
<reference evidence="1" key="1">
    <citation type="submission" date="2021-01" db="EMBL/GenBank/DDBJ databases">
        <authorList>
            <person name="Eckstrom K.M.E."/>
        </authorList>
    </citation>
    <scope>NUCLEOTIDE SEQUENCE</scope>
    <source>
        <strain evidence="1">UVCC 0001</strain>
    </source>
</reference>
<sequence>MTERSLAASTGEATWLQAYEQMTDTGPLAWMWSPPSPGPGARSSSLDEAAPWALESPAQPWVGLGPEAMGAPEDIFVLLFGVGESDMEGIYSLRAVSPEGLPVDTIVAFADEVAATRYATLLEASMEHTPHVCSIPWHELEDFCRVSGYCCRLEPADSLLMPPEKNVQITDWERTLRLRQGDLLAFDGFAGALDSDVEEDVLSLPTSDDEEAAPHICFDVESARAMLERLYCSAAP</sequence>
<dbReference type="InterPro" id="IPR021503">
    <property type="entry name" value="DUF3110"/>
</dbReference>
<dbReference type="EMBL" id="JASFZW010000013">
    <property type="protein sequence ID" value="KAK2075842.1"/>
    <property type="molecule type" value="Genomic_DNA"/>
</dbReference>
<dbReference type="AlphaFoldDB" id="A0AAD9MGU3"/>
<gene>
    <name evidence="1" type="ORF">QBZ16_001583</name>
</gene>
<evidence type="ECO:0000313" key="1">
    <source>
        <dbReference type="EMBL" id="KAK2075842.1"/>
    </source>
</evidence>
<comment type="caution">
    <text evidence="1">The sequence shown here is derived from an EMBL/GenBank/DDBJ whole genome shotgun (WGS) entry which is preliminary data.</text>
</comment>
<accession>A0AAD9MGU3</accession>
<proteinExistence type="predicted"/>
<name>A0AAD9MGU3_PROWI</name>
<keyword evidence="2" id="KW-1185">Reference proteome</keyword>
<dbReference type="Pfam" id="PF11360">
    <property type="entry name" value="DUF3110"/>
    <property type="match status" value="1"/>
</dbReference>